<dbReference type="PROSITE" id="PS50935">
    <property type="entry name" value="SSB"/>
    <property type="match status" value="1"/>
</dbReference>
<proteinExistence type="predicted"/>
<dbReference type="Pfam" id="PF00436">
    <property type="entry name" value="SSB"/>
    <property type="match status" value="1"/>
</dbReference>
<reference evidence="4 5" key="1">
    <citation type="submission" date="2020-08" db="EMBL/GenBank/DDBJ databases">
        <title>Genomic Encyclopedia of Archaeal and Bacterial Type Strains, Phase II (KMG-II): from individual species to whole genera.</title>
        <authorList>
            <person name="Goeker M."/>
        </authorList>
    </citation>
    <scope>NUCLEOTIDE SEQUENCE [LARGE SCALE GENOMIC DNA]</scope>
    <source>
        <strain evidence="4 5">DSM 43850</strain>
    </source>
</reference>
<dbReference type="Gene3D" id="2.40.50.140">
    <property type="entry name" value="Nucleic acid-binding proteins"/>
    <property type="match status" value="1"/>
</dbReference>
<keyword evidence="1 2" id="KW-0238">DNA-binding</keyword>
<dbReference type="GO" id="GO:0003677">
    <property type="term" value="F:DNA binding"/>
    <property type="evidence" value="ECO:0007669"/>
    <property type="project" value="UniProtKB-KW"/>
</dbReference>
<dbReference type="EMBL" id="JACJID010000003">
    <property type="protein sequence ID" value="MBA8927784.1"/>
    <property type="molecule type" value="Genomic_DNA"/>
</dbReference>
<dbReference type="InterPro" id="IPR011344">
    <property type="entry name" value="ssDNA-bd"/>
</dbReference>
<dbReference type="NCBIfam" id="TIGR00621">
    <property type="entry name" value="ssb"/>
    <property type="match status" value="1"/>
</dbReference>
<organism evidence="4 5">
    <name type="scientific">Kutzneria viridogrisea</name>
    <dbReference type="NCBI Taxonomy" id="47990"/>
    <lineage>
        <taxon>Bacteria</taxon>
        <taxon>Bacillati</taxon>
        <taxon>Actinomycetota</taxon>
        <taxon>Actinomycetes</taxon>
        <taxon>Pseudonocardiales</taxon>
        <taxon>Pseudonocardiaceae</taxon>
        <taxon>Kutzneria</taxon>
    </lineage>
</organism>
<protein>
    <recommendedName>
        <fullName evidence="3">Single-stranded DNA-binding protein</fullName>
    </recommendedName>
</protein>
<evidence type="ECO:0000256" key="2">
    <source>
        <dbReference type="PROSITE-ProRule" id="PRU00252"/>
    </source>
</evidence>
<sequence>MKGAEMFETVITVVGNVTRDLVERTTMEGVKVVNFGVISTERRYVKDTAQWVDGERIYFQVTCWRKLAVGVLESLKKGDPVVVTGRVYQERYQVNGEERTQLRLDASAVGPNLAKCTARVNRRPTSESGEEAKPVRFELVEGERAAQTEDVLSAVAG</sequence>
<comment type="caution">
    <text evidence="4">The sequence shown here is derived from an EMBL/GenBank/DDBJ whole genome shotgun (WGS) entry which is preliminary data.</text>
</comment>
<evidence type="ECO:0000313" key="4">
    <source>
        <dbReference type="EMBL" id="MBA8927784.1"/>
    </source>
</evidence>
<evidence type="ECO:0000256" key="3">
    <source>
        <dbReference type="RuleBase" id="RU000524"/>
    </source>
</evidence>
<name>A0ABR6BLK7_9PSEU</name>
<dbReference type="RefSeq" id="WP_051913286.1">
    <property type="nucleotide sequence ID" value="NZ_BAAABQ010000025.1"/>
</dbReference>
<dbReference type="InterPro" id="IPR000424">
    <property type="entry name" value="Primosome_PriB/ssb"/>
</dbReference>
<evidence type="ECO:0000256" key="1">
    <source>
        <dbReference type="ARBA" id="ARBA00023125"/>
    </source>
</evidence>
<dbReference type="SUPFAM" id="SSF50249">
    <property type="entry name" value="Nucleic acid-binding proteins"/>
    <property type="match status" value="1"/>
</dbReference>
<dbReference type="InterPro" id="IPR012340">
    <property type="entry name" value="NA-bd_OB-fold"/>
</dbReference>
<gene>
    <name evidence="4" type="ORF">BC739_004990</name>
</gene>
<accession>A0ABR6BLK7</accession>
<keyword evidence="5" id="KW-1185">Reference proteome</keyword>
<dbReference type="Proteomes" id="UP000517916">
    <property type="component" value="Unassembled WGS sequence"/>
</dbReference>
<dbReference type="CDD" id="cd04496">
    <property type="entry name" value="SSB_OBF"/>
    <property type="match status" value="1"/>
</dbReference>
<evidence type="ECO:0000313" key="5">
    <source>
        <dbReference type="Proteomes" id="UP000517916"/>
    </source>
</evidence>